<proteinExistence type="inferred from homology"/>
<dbReference type="STRING" id="249408.BOO71_0015100"/>
<dbReference type="InterPro" id="IPR036526">
    <property type="entry name" value="C-N_Hydrolase_sf"/>
</dbReference>
<accession>A0A1U7NR08</accession>
<comment type="caution">
    <text evidence="3">The sequence shown here is derived from an EMBL/GenBank/DDBJ whole genome shotgun (WGS) entry which is preliminary data.</text>
</comment>
<comment type="similarity">
    <text evidence="1">Belongs to the carbon-nitrogen hydrolase superfamily. Nitrilase family.</text>
</comment>
<dbReference type="Proteomes" id="UP000186607">
    <property type="component" value="Unassembled WGS sequence"/>
</dbReference>
<dbReference type="Pfam" id="PF00795">
    <property type="entry name" value="CN_hydrolase"/>
    <property type="match status" value="1"/>
</dbReference>
<name>A0A1U7NR08_9DEIO</name>
<dbReference type="SUPFAM" id="SSF56317">
    <property type="entry name" value="Carbon-nitrogen hydrolase"/>
    <property type="match status" value="1"/>
</dbReference>
<dbReference type="PROSITE" id="PS50263">
    <property type="entry name" value="CN_HYDROLASE"/>
    <property type="match status" value="1"/>
</dbReference>
<feature type="domain" description="CN hydrolase" evidence="2">
    <location>
        <begin position="7"/>
        <end position="118"/>
    </location>
</feature>
<reference evidence="3 4" key="1">
    <citation type="submission" date="2017-01" db="EMBL/GenBank/DDBJ databases">
        <title>Genome Analysis of Deinococcus marmoris KOPRI26562.</title>
        <authorList>
            <person name="Kim J.H."/>
            <person name="Oh H.-M."/>
        </authorList>
    </citation>
    <scope>NUCLEOTIDE SEQUENCE [LARGE SCALE GENOMIC DNA]</scope>
    <source>
        <strain evidence="3 4">KOPRI26562</strain>
    </source>
</reference>
<evidence type="ECO:0000259" key="2">
    <source>
        <dbReference type="PROSITE" id="PS50263"/>
    </source>
</evidence>
<dbReference type="EMBL" id="MSTI01000184">
    <property type="protein sequence ID" value="OLV15348.1"/>
    <property type="molecule type" value="Genomic_DNA"/>
</dbReference>
<gene>
    <name evidence="3" type="ORF">BOO71_0015100</name>
</gene>
<dbReference type="AlphaFoldDB" id="A0A1U7NR08"/>
<evidence type="ECO:0000313" key="3">
    <source>
        <dbReference type="EMBL" id="OLV15348.1"/>
    </source>
</evidence>
<dbReference type="PANTHER" id="PTHR46044:SF2">
    <property type="entry name" value="CN HYDROLASE DOMAIN-CONTAINING PROTEIN"/>
    <property type="match status" value="1"/>
</dbReference>
<organism evidence="3 4">
    <name type="scientific">Deinococcus marmoris</name>
    <dbReference type="NCBI Taxonomy" id="249408"/>
    <lineage>
        <taxon>Bacteria</taxon>
        <taxon>Thermotogati</taxon>
        <taxon>Deinococcota</taxon>
        <taxon>Deinococci</taxon>
        <taxon>Deinococcales</taxon>
        <taxon>Deinococcaceae</taxon>
        <taxon>Deinococcus</taxon>
    </lineage>
</organism>
<evidence type="ECO:0000256" key="1">
    <source>
        <dbReference type="ARBA" id="ARBA00008129"/>
    </source>
</evidence>
<protein>
    <submittedName>
        <fullName evidence="3">Nitrilase</fullName>
    </submittedName>
</protein>
<dbReference type="GO" id="GO:0003824">
    <property type="term" value="F:catalytic activity"/>
    <property type="evidence" value="ECO:0007669"/>
    <property type="project" value="InterPro"/>
</dbReference>
<keyword evidence="4" id="KW-1185">Reference proteome</keyword>
<sequence length="118" mass="12771">MTHSSTFNAAACHVSPIYFDLDATIDKTCDLIAEAARNGAKIVAFPEAHICAFPVWSGVRAPVENHDFFVRMVKSAVTIDHPAIDRVRRAAGSTTSWSPSVSTRRPRSVWAASGTPIC</sequence>
<evidence type="ECO:0000313" key="4">
    <source>
        <dbReference type="Proteomes" id="UP000186607"/>
    </source>
</evidence>
<dbReference type="PANTHER" id="PTHR46044">
    <property type="entry name" value="NITRILASE"/>
    <property type="match status" value="1"/>
</dbReference>
<dbReference type="InterPro" id="IPR003010">
    <property type="entry name" value="C-N_Hydrolase"/>
</dbReference>
<dbReference type="InterPro" id="IPR044149">
    <property type="entry name" value="Nitrilases_CHs"/>
</dbReference>
<dbReference type="Gene3D" id="3.60.110.10">
    <property type="entry name" value="Carbon-nitrogen hydrolase"/>
    <property type="match status" value="1"/>
</dbReference>